<dbReference type="EMBL" id="CM051407">
    <property type="protein sequence ID" value="KAJ4701472.1"/>
    <property type="molecule type" value="Genomic_DNA"/>
</dbReference>
<accession>A0ACC1WRJ5</accession>
<dbReference type="Proteomes" id="UP001164539">
    <property type="component" value="Chromosome 14"/>
</dbReference>
<sequence>MEESEKRKERLKAMRMEAAQAEVCSTVESFVMPNSLANPLVENSASQPVQQQSYATQRFDFYTDPMSAFSANKRRGQPDNQIRHDHFMAPSYGASATAPQPSSSIPEPRNFQMAPSPAHRLQSSSPFDHRMYQTQGTYNNAGAYGSSGGTASPLPMNQGTTGTWNRPQAIPGHYNSEWNRSQATHGNRNPRGTVSSFPPIHQGTPESWNASGGMASYNSTSNSSGGGQLFSHGFRPIRSPGFSHGQGRPHWQGSSSNPSSGHGGSPGPSSGRDRGRWNGGNMSTGLGRSGGRGQGHHSRGWGAEERQGPEIFYHRSMDENPWQQLEPIMWKSRSLKNPGSSNSWLPKSITTKKAKVSETFNQSSSQPSLAEYLAASFSEAANDTTNP</sequence>
<organism evidence="1 2">
    <name type="scientific">Melia azedarach</name>
    <name type="common">Chinaberry tree</name>
    <dbReference type="NCBI Taxonomy" id="155640"/>
    <lineage>
        <taxon>Eukaryota</taxon>
        <taxon>Viridiplantae</taxon>
        <taxon>Streptophyta</taxon>
        <taxon>Embryophyta</taxon>
        <taxon>Tracheophyta</taxon>
        <taxon>Spermatophyta</taxon>
        <taxon>Magnoliopsida</taxon>
        <taxon>eudicotyledons</taxon>
        <taxon>Gunneridae</taxon>
        <taxon>Pentapetalae</taxon>
        <taxon>rosids</taxon>
        <taxon>malvids</taxon>
        <taxon>Sapindales</taxon>
        <taxon>Meliaceae</taxon>
        <taxon>Melia</taxon>
    </lineage>
</organism>
<evidence type="ECO:0000313" key="1">
    <source>
        <dbReference type="EMBL" id="KAJ4701472.1"/>
    </source>
</evidence>
<keyword evidence="2" id="KW-1185">Reference proteome</keyword>
<proteinExistence type="predicted"/>
<name>A0ACC1WRJ5_MELAZ</name>
<reference evidence="1 2" key="1">
    <citation type="journal article" date="2023" name="Science">
        <title>Complex scaffold remodeling in plant triterpene biosynthesis.</title>
        <authorList>
            <person name="De La Pena R."/>
            <person name="Hodgson H."/>
            <person name="Liu J.C."/>
            <person name="Stephenson M.J."/>
            <person name="Martin A.C."/>
            <person name="Owen C."/>
            <person name="Harkess A."/>
            <person name="Leebens-Mack J."/>
            <person name="Jimenez L.E."/>
            <person name="Osbourn A."/>
            <person name="Sattely E.S."/>
        </authorList>
    </citation>
    <scope>NUCLEOTIDE SEQUENCE [LARGE SCALE GENOMIC DNA]</scope>
    <source>
        <strain evidence="2">cv. JPN11</strain>
        <tissue evidence="1">Leaf</tissue>
    </source>
</reference>
<evidence type="ECO:0000313" key="2">
    <source>
        <dbReference type="Proteomes" id="UP001164539"/>
    </source>
</evidence>
<comment type="caution">
    <text evidence="1">The sequence shown here is derived from an EMBL/GenBank/DDBJ whole genome shotgun (WGS) entry which is preliminary data.</text>
</comment>
<protein>
    <submittedName>
        <fullName evidence="1">Hydroxyproline-rich glycoprotein family protein, putative isoform 1</fullName>
    </submittedName>
</protein>
<gene>
    <name evidence="1" type="ORF">OWV82_024709</name>
</gene>